<sequence length="387" mass="42280">MAAAYCDPSPSPAAAAASTPYHAPTPSTEAGAATDTSLLGRLTRLLLLNRFSAAARLLSSSPLTPALLHAALRRVRLDPDAALQLFRLAPSRPSLVSHAQLIHILARARRFHDTRALLSSLLSVRPPHAEPFFPHLAEVYRDFSFSAVSFDLLLRAHTDADQLSSALNVFDGMGKVGCRPSIRSCNHLLNKLVQAGDPGMAVMVYEQMRIAGVSPDEFTVAILANAYCRNGRVAQAVEFVDEMEGMGLEVNLVAYHAVMDCYCGMGRTEDARRILGSLKGKGLSPNVVTYTLLVKGYCKGGRMEEAERVVRVMKENGDIIVDEVAYGIMINGYCQSGRMEDATREGFQMLEVCLRVYETRDFFQIISLIVASFMAVLLLGLLMKLLL</sequence>
<dbReference type="OrthoDB" id="185373at2759"/>
<feature type="region of interest" description="Disordered" evidence="5">
    <location>
        <begin position="1"/>
        <end position="32"/>
    </location>
</feature>
<dbReference type="Pfam" id="PF12854">
    <property type="entry name" value="PPR_1"/>
    <property type="match status" value="2"/>
</dbReference>
<feature type="repeat" description="PPR" evidence="4">
    <location>
        <begin position="146"/>
        <end position="180"/>
    </location>
</feature>
<dbReference type="Pfam" id="PF13041">
    <property type="entry name" value="PPR_2"/>
    <property type="match status" value="1"/>
</dbReference>
<evidence type="ECO:0000256" key="5">
    <source>
        <dbReference type="SAM" id="MobiDB-lite"/>
    </source>
</evidence>
<reference evidence="7 8" key="1">
    <citation type="submission" date="2019-11" db="EMBL/GenBank/DDBJ databases">
        <title>Whole genome sequence of Oryza granulata.</title>
        <authorList>
            <person name="Li W."/>
        </authorList>
    </citation>
    <scope>NUCLEOTIDE SEQUENCE [LARGE SCALE GENOMIC DNA]</scope>
    <source>
        <strain evidence="8">cv. Menghai</strain>
        <tissue evidence="7">Leaf</tissue>
    </source>
</reference>
<evidence type="ECO:0000313" key="7">
    <source>
        <dbReference type="EMBL" id="KAF0891857.1"/>
    </source>
</evidence>
<keyword evidence="8" id="KW-1185">Reference proteome</keyword>
<feature type="repeat" description="PPR" evidence="4">
    <location>
        <begin position="286"/>
        <end position="320"/>
    </location>
</feature>
<evidence type="ECO:0000313" key="8">
    <source>
        <dbReference type="Proteomes" id="UP000479710"/>
    </source>
</evidence>
<protein>
    <recommendedName>
        <fullName evidence="9">Pentacotripeptide-repeat region of PRORP domain-containing protein</fullName>
    </recommendedName>
</protein>
<keyword evidence="6" id="KW-1133">Transmembrane helix</keyword>
<dbReference type="PROSITE" id="PS51375">
    <property type="entry name" value="PPR"/>
    <property type="match status" value="6"/>
</dbReference>
<evidence type="ECO:0000256" key="4">
    <source>
        <dbReference type="PROSITE-ProRule" id="PRU00708"/>
    </source>
</evidence>
<keyword evidence="3" id="KW-0809">Transit peptide</keyword>
<comment type="caution">
    <text evidence="7">The sequence shown here is derived from an EMBL/GenBank/DDBJ whole genome shotgun (WGS) entry which is preliminary data.</text>
</comment>
<proteinExistence type="inferred from homology"/>
<dbReference type="InterPro" id="IPR002885">
    <property type="entry name" value="PPR_rpt"/>
</dbReference>
<keyword evidence="6" id="KW-0812">Transmembrane</keyword>
<feature type="repeat" description="PPR" evidence="4">
    <location>
        <begin position="251"/>
        <end position="285"/>
    </location>
</feature>
<accession>A0A6G1BVY7</accession>
<dbReference type="AlphaFoldDB" id="A0A6G1BVY7"/>
<dbReference type="PANTHER" id="PTHR47941">
    <property type="entry name" value="PENTATRICOPEPTIDE REPEAT-CONTAINING PROTEIN 3, MITOCHONDRIAL"/>
    <property type="match status" value="1"/>
</dbReference>
<name>A0A6G1BVY7_9ORYZ</name>
<dbReference type="InterPro" id="IPR011990">
    <property type="entry name" value="TPR-like_helical_dom_sf"/>
</dbReference>
<keyword evidence="2" id="KW-0677">Repeat</keyword>
<dbReference type="Gene3D" id="1.25.40.10">
    <property type="entry name" value="Tetratricopeptide repeat domain"/>
    <property type="match status" value="2"/>
</dbReference>
<evidence type="ECO:0000256" key="2">
    <source>
        <dbReference type="ARBA" id="ARBA00022737"/>
    </source>
</evidence>
<comment type="similarity">
    <text evidence="1">Belongs to the PPR family. P subfamily.</text>
</comment>
<organism evidence="7 8">
    <name type="scientific">Oryza meyeriana var. granulata</name>
    <dbReference type="NCBI Taxonomy" id="110450"/>
    <lineage>
        <taxon>Eukaryota</taxon>
        <taxon>Viridiplantae</taxon>
        <taxon>Streptophyta</taxon>
        <taxon>Embryophyta</taxon>
        <taxon>Tracheophyta</taxon>
        <taxon>Spermatophyta</taxon>
        <taxon>Magnoliopsida</taxon>
        <taxon>Liliopsida</taxon>
        <taxon>Poales</taxon>
        <taxon>Poaceae</taxon>
        <taxon>BOP clade</taxon>
        <taxon>Oryzoideae</taxon>
        <taxon>Oryzeae</taxon>
        <taxon>Oryzinae</taxon>
        <taxon>Oryza</taxon>
        <taxon>Oryza meyeriana</taxon>
    </lineage>
</organism>
<gene>
    <name evidence="7" type="ORF">E2562_011257</name>
</gene>
<evidence type="ECO:0000256" key="1">
    <source>
        <dbReference type="ARBA" id="ARBA00007626"/>
    </source>
</evidence>
<evidence type="ECO:0000256" key="6">
    <source>
        <dbReference type="SAM" id="Phobius"/>
    </source>
</evidence>
<evidence type="ECO:0008006" key="9">
    <source>
        <dbReference type="Google" id="ProtNLM"/>
    </source>
</evidence>
<feature type="transmembrane region" description="Helical" evidence="6">
    <location>
        <begin position="362"/>
        <end position="382"/>
    </location>
</feature>
<feature type="repeat" description="PPR" evidence="4">
    <location>
        <begin position="322"/>
        <end position="356"/>
    </location>
</feature>
<dbReference type="EMBL" id="SPHZ02000011">
    <property type="protein sequence ID" value="KAF0891857.1"/>
    <property type="molecule type" value="Genomic_DNA"/>
</dbReference>
<evidence type="ECO:0000256" key="3">
    <source>
        <dbReference type="ARBA" id="ARBA00022946"/>
    </source>
</evidence>
<dbReference type="NCBIfam" id="TIGR00756">
    <property type="entry name" value="PPR"/>
    <property type="match status" value="5"/>
</dbReference>
<dbReference type="Proteomes" id="UP000479710">
    <property type="component" value="Unassembled WGS sequence"/>
</dbReference>
<feature type="compositionally biased region" description="Low complexity" evidence="5">
    <location>
        <begin position="1"/>
        <end position="28"/>
    </location>
</feature>
<feature type="repeat" description="PPR" evidence="4">
    <location>
        <begin position="181"/>
        <end position="215"/>
    </location>
</feature>
<keyword evidence="6" id="KW-0472">Membrane</keyword>
<feature type="repeat" description="PPR" evidence="4">
    <location>
        <begin position="216"/>
        <end position="250"/>
    </location>
</feature>